<evidence type="ECO:0000313" key="1">
    <source>
        <dbReference type="EMBL" id="GFY50739.1"/>
    </source>
</evidence>
<dbReference type="OrthoDB" id="6434971at2759"/>
<dbReference type="EMBL" id="BMAV01007676">
    <property type="protein sequence ID" value="GFY50739.1"/>
    <property type="molecule type" value="Genomic_DNA"/>
</dbReference>
<name>A0A8X6XCK8_9ARAC</name>
<comment type="caution">
    <text evidence="1">The sequence shown here is derived from an EMBL/GenBank/DDBJ whole genome shotgun (WGS) entry which is preliminary data.</text>
</comment>
<keyword evidence="2" id="KW-1185">Reference proteome</keyword>
<protein>
    <submittedName>
        <fullName evidence="1">HTH_Tnp_Tc3_2 domain-containing protein</fullName>
    </submittedName>
</protein>
<dbReference type="Proteomes" id="UP000886998">
    <property type="component" value="Unassembled WGS sequence"/>
</dbReference>
<organism evidence="1 2">
    <name type="scientific">Trichonephila inaurata madagascariensis</name>
    <dbReference type="NCBI Taxonomy" id="2747483"/>
    <lineage>
        <taxon>Eukaryota</taxon>
        <taxon>Metazoa</taxon>
        <taxon>Ecdysozoa</taxon>
        <taxon>Arthropoda</taxon>
        <taxon>Chelicerata</taxon>
        <taxon>Arachnida</taxon>
        <taxon>Araneae</taxon>
        <taxon>Araneomorphae</taxon>
        <taxon>Entelegynae</taxon>
        <taxon>Araneoidea</taxon>
        <taxon>Nephilidae</taxon>
        <taxon>Trichonephila</taxon>
        <taxon>Trichonephila inaurata</taxon>
    </lineage>
</organism>
<evidence type="ECO:0000313" key="2">
    <source>
        <dbReference type="Proteomes" id="UP000886998"/>
    </source>
</evidence>
<proteinExistence type="predicted"/>
<dbReference type="AlphaFoldDB" id="A0A8X6XCK8"/>
<gene>
    <name evidence="1" type="primary">AVEN_130874_1</name>
    <name evidence="1" type="ORF">TNIN_104201</name>
</gene>
<accession>A0A8X6XCK8</accession>
<reference evidence="1" key="1">
    <citation type="submission" date="2020-08" db="EMBL/GenBank/DDBJ databases">
        <title>Multicomponent nature underlies the extraordinary mechanical properties of spider dragline silk.</title>
        <authorList>
            <person name="Kono N."/>
            <person name="Nakamura H."/>
            <person name="Mori M."/>
            <person name="Yoshida Y."/>
            <person name="Ohtoshi R."/>
            <person name="Malay A.D."/>
            <person name="Moran D.A.P."/>
            <person name="Tomita M."/>
            <person name="Numata K."/>
            <person name="Arakawa K."/>
        </authorList>
    </citation>
    <scope>NUCLEOTIDE SEQUENCE</scope>
</reference>
<sequence length="94" mass="10861">MDPEVKLAAEMSQIIGRSAKIVRNAIRQDGYKNRVVRKKPSVSLQKQKKLWEFAKTHLLKTNNFWKKLYLVKKMNSTFLTVKAVAPYGDSQIPL</sequence>